<feature type="compositionally biased region" description="Pro residues" evidence="20">
    <location>
        <begin position="787"/>
        <end position="796"/>
    </location>
</feature>
<evidence type="ECO:0000256" key="7">
    <source>
        <dbReference type="ARBA" id="ARBA00022448"/>
    </source>
</evidence>
<dbReference type="GO" id="GO:0000139">
    <property type="term" value="C:Golgi membrane"/>
    <property type="evidence" value="ECO:0007669"/>
    <property type="project" value="UniProtKB-SubCell"/>
</dbReference>
<evidence type="ECO:0000256" key="6">
    <source>
        <dbReference type="ARBA" id="ARBA00018074"/>
    </source>
</evidence>
<proteinExistence type="inferred from homology"/>
<dbReference type="InParanoid" id="A0A194X423"/>
<evidence type="ECO:0000256" key="3">
    <source>
        <dbReference type="ARBA" id="ARBA00004511"/>
    </source>
</evidence>
<dbReference type="FunCoup" id="A0A194X423">
    <property type="interactions" value="235"/>
</dbReference>
<feature type="region of interest" description="Disordered" evidence="20">
    <location>
        <begin position="742"/>
        <end position="905"/>
    </location>
</feature>
<comment type="function">
    <text evidence="19">Phospholipid scramblase involved in autophagy. Cycles between the preautophagosomal structure/phagophore assembly site (PAS) and the cytoplasmic vesicle pool and supplies membrane for the growing autophagosome. Lipid scramblase activity plays a key role in preautophagosomal structure/phagophore assembly by distributing the phospholipids that arrive through ATG2 from the cytoplasmic to the luminal leaflet of the bilayer, thereby driving autophagosomal membrane expansion.</text>
</comment>
<evidence type="ECO:0000256" key="1">
    <source>
        <dbReference type="ARBA" id="ARBA00004439"/>
    </source>
</evidence>
<feature type="region of interest" description="Disordered" evidence="20">
    <location>
        <begin position="62"/>
        <end position="162"/>
    </location>
</feature>
<dbReference type="GO" id="GO:0061709">
    <property type="term" value="P:reticulophagy"/>
    <property type="evidence" value="ECO:0007669"/>
    <property type="project" value="TreeGrafter"/>
</dbReference>
<evidence type="ECO:0000256" key="2">
    <source>
        <dbReference type="ARBA" id="ARBA00004477"/>
    </source>
</evidence>
<comment type="catalytic activity">
    <reaction evidence="15">
        <text>a 1,2-diacyl-sn-glycero-3-phospho-L-serine(in) = a 1,2-diacyl-sn-glycero-3-phospho-L-serine(out)</text>
        <dbReference type="Rhea" id="RHEA:38663"/>
        <dbReference type="ChEBI" id="CHEBI:57262"/>
    </reaction>
</comment>
<dbReference type="PANTHER" id="PTHR13038:SF10">
    <property type="entry name" value="AUTOPHAGY-RELATED PROTEIN 9"/>
    <property type="match status" value="1"/>
</dbReference>
<evidence type="ECO:0000256" key="13">
    <source>
        <dbReference type="ARBA" id="ARBA00023136"/>
    </source>
</evidence>
<evidence type="ECO:0000256" key="20">
    <source>
        <dbReference type="SAM" id="MobiDB-lite"/>
    </source>
</evidence>
<dbReference type="RefSeq" id="XP_018069154.1">
    <property type="nucleotide sequence ID" value="XM_018212054.1"/>
</dbReference>
<feature type="transmembrane region" description="Helical" evidence="19">
    <location>
        <begin position="570"/>
        <end position="588"/>
    </location>
</feature>
<gene>
    <name evidence="21" type="ORF">LY89DRAFT_649338</name>
</gene>
<dbReference type="GO" id="GO:0000422">
    <property type="term" value="P:autophagy of mitochondrion"/>
    <property type="evidence" value="ECO:0007669"/>
    <property type="project" value="TreeGrafter"/>
</dbReference>
<dbReference type="PANTHER" id="PTHR13038">
    <property type="entry name" value="APG9 AUTOPHAGY 9"/>
    <property type="match status" value="1"/>
</dbReference>
<protein>
    <recommendedName>
        <fullName evidence="6 19">Autophagy-related protein 9</fullName>
    </recommendedName>
</protein>
<feature type="transmembrane region" description="Helical" evidence="19">
    <location>
        <begin position="636"/>
        <end position="657"/>
    </location>
</feature>
<dbReference type="EMBL" id="KQ947419">
    <property type="protein sequence ID" value="KUJ14799.1"/>
    <property type="molecule type" value="Genomic_DNA"/>
</dbReference>
<keyword evidence="13 19" id="KW-0472">Membrane</keyword>
<keyword evidence="12 19" id="KW-0445">Lipid transport</keyword>
<evidence type="ECO:0000256" key="14">
    <source>
        <dbReference type="ARBA" id="ARBA00023329"/>
    </source>
</evidence>
<dbReference type="GO" id="GO:0005776">
    <property type="term" value="C:autophagosome"/>
    <property type="evidence" value="ECO:0007669"/>
    <property type="project" value="TreeGrafter"/>
</dbReference>
<comment type="catalytic activity">
    <reaction evidence="18">
        <text>a 1,2-diacyl-sn-glycero-3-phosphocholine(in) = a 1,2-diacyl-sn-glycero-3-phosphocholine(out)</text>
        <dbReference type="Rhea" id="RHEA:38571"/>
        <dbReference type="ChEBI" id="CHEBI:57643"/>
    </reaction>
</comment>
<keyword evidence="9 19" id="KW-1133">Transmembrane helix</keyword>
<evidence type="ECO:0000256" key="5">
    <source>
        <dbReference type="ARBA" id="ARBA00006185"/>
    </source>
</evidence>
<dbReference type="GeneID" id="28821780"/>
<dbReference type="GO" id="GO:0034727">
    <property type="term" value="P:piecemeal microautophagy of the nucleus"/>
    <property type="evidence" value="ECO:0007669"/>
    <property type="project" value="TreeGrafter"/>
</dbReference>
<dbReference type="GO" id="GO:0034497">
    <property type="term" value="P:protein localization to phagophore assembly site"/>
    <property type="evidence" value="ECO:0007669"/>
    <property type="project" value="TreeGrafter"/>
</dbReference>
<feature type="transmembrane region" description="Helical" evidence="19">
    <location>
        <begin position="532"/>
        <end position="554"/>
    </location>
</feature>
<comment type="subcellular location">
    <subcellularLocation>
        <location evidence="1">Cytoplasmic vesicle membrane</location>
        <topology evidence="1">Multi-pass membrane protein</topology>
    </subcellularLocation>
    <subcellularLocation>
        <location evidence="2">Endoplasmic reticulum membrane</location>
        <topology evidence="2">Multi-pass membrane protein</topology>
    </subcellularLocation>
    <subcellularLocation>
        <location evidence="4">Golgi apparatus membrane</location>
        <topology evidence="4">Multi-pass membrane protein</topology>
    </subcellularLocation>
    <subcellularLocation>
        <location evidence="3 19">Preautophagosomal structure membrane</location>
        <topology evidence="3 19">Multi-pass membrane protein</topology>
    </subcellularLocation>
</comment>
<evidence type="ECO:0000256" key="16">
    <source>
        <dbReference type="ARBA" id="ARBA00024615"/>
    </source>
</evidence>
<keyword evidence="11" id="KW-0333">Golgi apparatus</keyword>
<name>A0A194X423_MOLSC</name>
<dbReference type="Pfam" id="PF04109">
    <property type="entry name" value="ATG9"/>
    <property type="match status" value="1"/>
</dbReference>
<dbReference type="Proteomes" id="UP000070700">
    <property type="component" value="Unassembled WGS sequence"/>
</dbReference>
<evidence type="ECO:0000256" key="19">
    <source>
        <dbReference type="RuleBase" id="RU364027"/>
    </source>
</evidence>
<dbReference type="OrthoDB" id="2020634at2759"/>
<feature type="transmembrane region" description="Helical" evidence="19">
    <location>
        <begin position="447"/>
        <end position="471"/>
    </location>
</feature>
<evidence type="ECO:0000313" key="22">
    <source>
        <dbReference type="Proteomes" id="UP000070700"/>
    </source>
</evidence>
<feature type="compositionally biased region" description="Basic and acidic residues" evidence="20">
    <location>
        <begin position="861"/>
        <end position="870"/>
    </location>
</feature>
<keyword evidence="8 19" id="KW-0812">Transmembrane</keyword>
<evidence type="ECO:0000256" key="12">
    <source>
        <dbReference type="ARBA" id="ARBA00023055"/>
    </source>
</evidence>
<evidence type="ECO:0000313" key="21">
    <source>
        <dbReference type="EMBL" id="KUJ14799.1"/>
    </source>
</evidence>
<feature type="compositionally biased region" description="Polar residues" evidence="20">
    <location>
        <begin position="69"/>
        <end position="80"/>
    </location>
</feature>
<evidence type="ECO:0000256" key="9">
    <source>
        <dbReference type="ARBA" id="ARBA00022989"/>
    </source>
</evidence>
<dbReference type="GO" id="GO:0034045">
    <property type="term" value="C:phagophore assembly site membrane"/>
    <property type="evidence" value="ECO:0007669"/>
    <property type="project" value="UniProtKB-SubCell"/>
</dbReference>
<dbReference type="GO" id="GO:0030659">
    <property type="term" value="C:cytoplasmic vesicle membrane"/>
    <property type="evidence" value="ECO:0007669"/>
    <property type="project" value="UniProtKB-SubCell"/>
</dbReference>
<evidence type="ECO:0000256" key="15">
    <source>
        <dbReference type="ARBA" id="ARBA00024479"/>
    </source>
</evidence>
<comment type="similarity">
    <text evidence="5 19">Belongs to the ATG9 family.</text>
</comment>
<evidence type="ECO:0000256" key="8">
    <source>
        <dbReference type="ARBA" id="ARBA00022692"/>
    </source>
</evidence>
<evidence type="ECO:0000256" key="17">
    <source>
        <dbReference type="ARBA" id="ARBA00024621"/>
    </source>
</evidence>
<comment type="catalytic activity">
    <reaction evidence="16">
        <text>a 1,2-diacyl-sn-glycero-3-phosphoethanolamine(in) = a 1,2-diacyl-sn-glycero-3-phosphoethanolamine(out)</text>
        <dbReference type="Rhea" id="RHEA:38895"/>
        <dbReference type="ChEBI" id="CHEBI:64612"/>
    </reaction>
</comment>
<reference evidence="21 22" key="1">
    <citation type="submission" date="2015-10" db="EMBL/GenBank/DDBJ databases">
        <title>Full genome of DAOMC 229536 Phialocephala scopiformis, a fungal endophyte of spruce producing the potent anti-insectan compound rugulosin.</title>
        <authorList>
            <consortium name="DOE Joint Genome Institute"/>
            <person name="Walker A.K."/>
            <person name="Frasz S.L."/>
            <person name="Seifert K.A."/>
            <person name="Miller J.D."/>
            <person name="Mondo S.J."/>
            <person name="Labutti K."/>
            <person name="Lipzen A."/>
            <person name="Dockter R."/>
            <person name="Kennedy M."/>
            <person name="Grigoriev I.V."/>
            <person name="Spatafora J.W."/>
        </authorList>
    </citation>
    <scope>NUCLEOTIDE SEQUENCE [LARGE SCALE GENOMIC DNA]</scope>
    <source>
        <strain evidence="21 22">CBS 120377</strain>
    </source>
</reference>
<keyword evidence="7 19" id="KW-0813">Transport</keyword>
<dbReference type="GO" id="GO:0006869">
    <property type="term" value="P:lipid transport"/>
    <property type="evidence" value="ECO:0007669"/>
    <property type="project" value="UniProtKB-KW"/>
</dbReference>
<evidence type="ECO:0000256" key="11">
    <source>
        <dbReference type="ARBA" id="ARBA00023034"/>
    </source>
</evidence>
<feature type="compositionally biased region" description="Basic residues" evidence="20">
    <location>
        <begin position="135"/>
        <end position="145"/>
    </location>
</feature>
<keyword evidence="14" id="KW-0968">Cytoplasmic vesicle</keyword>
<feature type="compositionally biased region" description="Polar residues" evidence="20">
    <location>
        <begin position="815"/>
        <end position="838"/>
    </location>
</feature>
<evidence type="ECO:0000256" key="4">
    <source>
        <dbReference type="ARBA" id="ARBA00004653"/>
    </source>
</evidence>
<keyword evidence="22" id="KW-1185">Reference proteome</keyword>
<accession>A0A194X423</accession>
<dbReference type="GO" id="GO:0005789">
    <property type="term" value="C:endoplasmic reticulum membrane"/>
    <property type="evidence" value="ECO:0007669"/>
    <property type="project" value="UniProtKB-SubCell"/>
</dbReference>
<comment type="caution">
    <text evidence="19">Lacks conserved residue(s) required for the propagation of feature annotation.</text>
</comment>
<dbReference type="AlphaFoldDB" id="A0A194X423"/>
<evidence type="ECO:0000256" key="18">
    <source>
        <dbReference type="ARBA" id="ARBA00024631"/>
    </source>
</evidence>
<organism evidence="21 22">
    <name type="scientific">Mollisia scopiformis</name>
    <name type="common">Conifer needle endophyte fungus</name>
    <name type="synonym">Phialocephala scopiformis</name>
    <dbReference type="NCBI Taxonomy" id="149040"/>
    <lineage>
        <taxon>Eukaryota</taxon>
        <taxon>Fungi</taxon>
        <taxon>Dikarya</taxon>
        <taxon>Ascomycota</taxon>
        <taxon>Pezizomycotina</taxon>
        <taxon>Leotiomycetes</taxon>
        <taxon>Helotiales</taxon>
        <taxon>Mollisiaceae</taxon>
        <taxon>Mollisia</taxon>
    </lineage>
</organism>
<comment type="catalytic activity">
    <reaction evidence="17">
        <text>a 1,2-diacyl-sn-glycero-3-phospho-(1D-myo-inositol-3-phosphate)(in) = a 1,2-diacyl-sn-glycero-3-phospho-(1D-myo-inositol-3-phosphate)(out)</text>
        <dbReference type="Rhea" id="RHEA:67920"/>
        <dbReference type="ChEBI" id="CHEBI:58088"/>
    </reaction>
</comment>
<evidence type="ECO:0000256" key="10">
    <source>
        <dbReference type="ARBA" id="ARBA00023006"/>
    </source>
</evidence>
<dbReference type="STRING" id="149040.A0A194X423"/>
<dbReference type="KEGG" id="psco:LY89DRAFT_649338"/>
<keyword evidence="10 19" id="KW-0072">Autophagy</keyword>
<sequence>MMASNILARLLPANPSGRSIYDDLRAHDEGSESDLEEHAGMAVDEENLNFRDEELGNADVFNGEESRITTESTAFLQTEQSRPRGEKVGGKSRTGRSKWVAQSPRLLEEEGDDDVPASLLIEGNDMPGPSTTHPPRPRVGKHPRRQPPVPGPASRENRAHWEAAQAQQRLHQEDNIGGPQPVRRNAGPLVSSAREKALWRWVNVTNLDNFIKEVYDYYSGAGIWTIVLSRALNLAQIIFVAVCVTFLTQCIDWPAIPRSKRLSEVVVPQCTQKISGMPNVAIWLFTLHVFWRIYQLLVEIPHLLRIRDFYLHLLEIPESDMQTISWQDVVASIMALRDANPVTVERISPANRRYLGSQSKQRLDAHDIANRLMRRENYMIALFNKDILDLKLNLPFLHGRQFFSKALLWNMDWCIMDLIFNEHGQVRQLILKDSHRRQLSDALRDRFLFAGFMNVLLAPVIIVYLLVSYFFKYFSEYQKNPAAIGSRRYTPLAEWKFREFNELHHLFEKRLNMSYPFASRYLDQFPKQKTALVAKFVAFVSGAIVAVIAVATLWDSEFFLGFEIIQDRNALFFATIATFVWATANGMIPEENLVFEPEYALRQVIEYTHYMPTLWQNRLHSDEVKQEFATLYQMKLVIFLEEVLSIIVTPFILWFSLPKCSDQIIDFFREFTIHVDGVGYVCSFAVFDFKKGDGRKVLHGGGNADARDEYYSTKHGKMAASYYGFLDNYLLNPKTAVQGHVPPGGMRHPYQPPPSFPGMMSPTLGAEMQSSRMGRSERRPGSRAPGNMPPRTPRYPPTGTHGSPLQSMLLDPHHQPSSSGFGARSVNRTSRSKYQVRQNIMEEPIEDEDESVVGTAARRSGKSDERREPYESMIGALGMEESRWETSAGAKDTEEDETDKEAAGGGGVLGLLYQFQKAQTDGRPGVNI</sequence>
<dbReference type="InterPro" id="IPR007241">
    <property type="entry name" value="Autophagy-rel_prot_9"/>
</dbReference>